<gene>
    <name evidence="4" type="ORF">DYB32_004062</name>
    <name evidence="3" type="ORF">H310_07115</name>
</gene>
<sequence>MPESAAPLSPIGQGDAKRLKSFDSGVPIEYHVILFYKYVEVPDPTAEKTAQHDKCVELGLLGRSLVSEEGINATFAGSLEDINKYVEYMCAHPVFSMTTEDFKRSMVVSTPPFSELVIKYVKEIVSTGGAVAPPPVTMTDEERGYLTPQQFHAAMAAKDANTVVLDVRAHKEFLVGHFQDALDPQVKNFSEYYTFLDHHIPKFKENKPKVLMYCTGGIRCEKASQFLRSRGVTDVHHLKGGIHKYLEQFPDGGFFKGKNFIFDKRVLMGPEQSDVVGTCIECKASYDTFNGGKVCSVCRDLLLVCDSCYAARHGEVHCGDHQYLKNCYFTFIQYFTAAELEAQVAGLEQVYTALLDEPDLAKRSKNKRRTVRKQIEKVKARLEAVQADPAVVETRRGFHCRTCGSTSCTGNCWGFWNEVQ</sequence>
<dbReference type="Pfam" id="PF00581">
    <property type="entry name" value="Rhodanese"/>
    <property type="match status" value="1"/>
</dbReference>
<reference evidence="4 5" key="2">
    <citation type="submission" date="2018-08" db="EMBL/GenBank/DDBJ databases">
        <title>Aphanomyces genome sequencing and annotation.</title>
        <authorList>
            <person name="Minardi D."/>
            <person name="Oidtmann B."/>
            <person name="Van Der Giezen M."/>
            <person name="Studholme D.J."/>
        </authorList>
    </citation>
    <scope>NUCLEOTIDE SEQUENCE [LARGE SCALE GENOMIC DNA]</scope>
    <source>
        <strain evidence="4 5">NJM0002</strain>
    </source>
</reference>
<dbReference type="Pfam" id="PF12368">
    <property type="entry name" value="Rhodanese_C"/>
    <property type="match status" value="1"/>
</dbReference>
<feature type="domain" description="Rhodanese" evidence="2">
    <location>
        <begin position="158"/>
        <end position="254"/>
    </location>
</feature>
<dbReference type="PROSITE" id="PS50206">
    <property type="entry name" value="RHODANESE_3"/>
    <property type="match status" value="1"/>
</dbReference>
<dbReference type="eggNOG" id="ENOG502QSQK">
    <property type="taxonomic scope" value="Eukaryota"/>
</dbReference>
<dbReference type="Gene3D" id="3.40.250.10">
    <property type="entry name" value="Rhodanese-like domain"/>
    <property type="match status" value="1"/>
</dbReference>
<proteinExistence type="predicted"/>
<dbReference type="SUPFAM" id="SSF52821">
    <property type="entry name" value="Rhodanese/Cell cycle control phosphatase"/>
    <property type="match status" value="1"/>
</dbReference>
<evidence type="ECO:0000259" key="2">
    <source>
        <dbReference type="PROSITE" id="PS50206"/>
    </source>
</evidence>
<evidence type="ECO:0000313" key="3">
    <source>
        <dbReference type="EMBL" id="ETW00502.1"/>
    </source>
</evidence>
<dbReference type="PANTHER" id="PTHR43268">
    <property type="entry name" value="THIOSULFATE SULFURTRANSFERASE/RHODANESE-LIKE DOMAIN-CONTAINING PROTEIN 2"/>
    <property type="match status" value="1"/>
</dbReference>
<dbReference type="InterPro" id="IPR036873">
    <property type="entry name" value="Rhodanese-like_dom_sf"/>
</dbReference>
<dbReference type="Proteomes" id="UP000285060">
    <property type="component" value="Unassembled WGS sequence"/>
</dbReference>
<dbReference type="InterPro" id="IPR020936">
    <property type="entry name" value="TrhO"/>
</dbReference>
<feature type="coiled-coil region" evidence="1">
    <location>
        <begin position="337"/>
        <end position="388"/>
    </location>
</feature>
<dbReference type="EMBL" id="KI913964">
    <property type="protein sequence ID" value="ETW00502.1"/>
    <property type="molecule type" value="Genomic_DNA"/>
</dbReference>
<keyword evidence="5" id="KW-1185">Reference proteome</keyword>
<organism evidence="3">
    <name type="scientific">Aphanomyces invadans</name>
    <dbReference type="NCBI Taxonomy" id="157072"/>
    <lineage>
        <taxon>Eukaryota</taxon>
        <taxon>Sar</taxon>
        <taxon>Stramenopiles</taxon>
        <taxon>Oomycota</taxon>
        <taxon>Saprolegniomycetes</taxon>
        <taxon>Saprolegniales</taxon>
        <taxon>Verrucalvaceae</taxon>
        <taxon>Aphanomyces</taxon>
    </lineage>
</organism>
<evidence type="ECO:0000256" key="1">
    <source>
        <dbReference type="SAM" id="Coils"/>
    </source>
</evidence>
<dbReference type="SMART" id="SM00450">
    <property type="entry name" value="RHOD"/>
    <property type="match status" value="1"/>
</dbReference>
<dbReference type="InterPro" id="IPR022111">
    <property type="entry name" value="Rhodanese_C"/>
</dbReference>
<dbReference type="Pfam" id="PF17773">
    <property type="entry name" value="UPF0176_N"/>
    <property type="match status" value="1"/>
</dbReference>
<dbReference type="PANTHER" id="PTHR43268:SF6">
    <property type="entry name" value="THIOSULFATE SULFURTRANSFERASE_RHODANESE-LIKE DOMAIN-CONTAINING PROTEIN 2"/>
    <property type="match status" value="1"/>
</dbReference>
<evidence type="ECO:0000313" key="5">
    <source>
        <dbReference type="Proteomes" id="UP000285060"/>
    </source>
</evidence>
<keyword evidence="1" id="KW-0175">Coiled coil</keyword>
<dbReference type="RefSeq" id="XP_008870637.1">
    <property type="nucleotide sequence ID" value="XM_008872415.1"/>
</dbReference>
<name>A0A024U3P1_9STRA</name>
<dbReference type="Gene3D" id="3.30.70.100">
    <property type="match status" value="1"/>
</dbReference>
<evidence type="ECO:0000313" key="4">
    <source>
        <dbReference type="EMBL" id="RHY30730.1"/>
    </source>
</evidence>
<protein>
    <recommendedName>
        <fullName evidence="2">Rhodanese domain-containing protein</fullName>
    </recommendedName>
</protein>
<reference evidence="3" key="1">
    <citation type="submission" date="2013-12" db="EMBL/GenBank/DDBJ databases">
        <title>The Genome Sequence of Aphanomyces invadans NJM9701.</title>
        <authorList>
            <consortium name="The Broad Institute Genomics Platform"/>
            <person name="Russ C."/>
            <person name="Tyler B."/>
            <person name="van West P."/>
            <person name="Dieguez-Uribeondo J."/>
            <person name="Young S.K."/>
            <person name="Zeng Q."/>
            <person name="Gargeya S."/>
            <person name="Fitzgerald M."/>
            <person name="Abouelleil A."/>
            <person name="Alvarado L."/>
            <person name="Chapman S.B."/>
            <person name="Gainer-Dewar J."/>
            <person name="Goldberg J."/>
            <person name="Griggs A."/>
            <person name="Gujja S."/>
            <person name="Hansen M."/>
            <person name="Howarth C."/>
            <person name="Imamovic A."/>
            <person name="Ireland A."/>
            <person name="Larimer J."/>
            <person name="McCowan C."/>
            <person name="Murphy C."/>
            <person name="Pearson M."/>
            <person name="Poon T.W."/>
            <person name="Priest M."/>
            <person name="Roberts A."/>
            <person name="Saif S."/>
            <person name="Shea T."/>
            <person name="Sykes S."/>
            <person name="Wortman J."/>
            <person name="Nusbaum C."/>
            <person name="Birren B."/>
        </authorList>
    </citation>
    <scope>NUCLEOTIDE SEQUENCE [LARGE SCALE GENOMIC DNA]</scope>
    <source>
        <strain evidence="3">NJM9701</strain>
    </source>
</reference>
<dbReference type="AlphaFoldDB" id="A0A024U3P1"/>
<dbReference type="EMBL" id="QUSY01000280">
    <property type="protein sequence ID" value="RHY30730.1"/>
    <property type="molecule type" value="Genomic_DNA"/>
</dbReference>
<dbReference type="GeneID" id="20084165"/>
<dbReference type="VEuPathDB" id="FungiDB:H310_07115"/>
<accession>A0A024U3P1</accession>
<dbReference type="STRING" id="157072.A0A024U3P1"/>
<dbReference type="InterPro" id="IPR001763">
    <property type="entry name" value="Rhodanese-like_dom"/>
</dbReference>
<dbReference type="OrthoDB" id="79908at2759"/>
<dbReference type="InterPro" id="IPR040503">
    <property type="entry name" value="TRHO_N"/>
</dbReference>